<feature type="transmembrane region" description="Helical" evidence="2">
    <location>
        <begin position="40"/>
        <end position="59"/>
    </location>
</feature>
<keyword evidence="2" id="KW-0472">Membrane</keyword>
<evidence type="ECO:0000256" key="1">
    <source>
        <dbReference type="SAM" id="MobiDB-lite"/>
    </source>
</evidence>
<comment type="caution">
    <text evidence="3">The sequence shown here is derived from an EMBL/GenBank/DDBJ whole genome shotgun (WGS) entry which is preliminary data.</text>
</comment>
<name>A0A1S1R0B9_9ACTN</name>
<reference evidence="4" key="1">
    <citation type="submission" date="2016-07" db="EMBL/GenBank/DDBJ databases">
        <title>Sequence Frankia sp. strain CcI1.17.</title>
        <authorList>
            <person name="Ghodhbane-Gtari F."/>
            <person name="Swanson E."/>
            <person name="Gueddou A."/>
            <person name="Morris K."/>
            <person name="Hezbri K."/>
            <person name="Ktari A."/>
            <person name="Nouioui I."/>
            <person name="Abebe-Akele F."/>
            <person name="Simpson S."/>
            <person name="Thomas K."/>
            <person name="Gtari M."/>
            <person name="Tisa L.S."/>
            <person name="Hurst S."/>
        </authorList>
    </citation>
    <scope>NUCLEOTIDE SEQUENCE [LARGE SCALE GENOMIC DNA]</scope>
    <source>
        <strain evidence="4">Cc1.17</strain>
    </source>
</reference>
<keyword evidence="2" id="KW-0812">Transmembrane</keyword>
<evidence type="ECO:0000313" key="4">
    <source>
        <dbReference type="Proteomes" id="UP000179627"/>
    </source>
</evidence>
<gene>
    <name evidence="3" type="ORF">CC117_03435</name>
</gene>
<dbReference type="EMBL" id="MBLM01000108">
    <property type="protein sequence ID" value="OHV38782.1"/>
    <property type="molecule type" value="Genomic_DNA"/>
</dbReference>
<feature type="compositionally biased region" description="Low complexity" evidence="1">
    <location>
        <begin position="10"/>
        <end position="28"/>
    </location>
</feature>
<organism evidence="3 4">
    <name type="scientific">Parafrankia colletiae</name>
    <dbReference type="NCBI Taxonomy" id="573497"/>
    <lineage>
        <taxon>Bacteria</taxon>
        <taxon>Bacillati</taxon>
        <taxon>Actinomycetota</taxon>
        <taxon>Actinomycetes</taxon>
        <taxon>Frankiales</taxon>
        <taxon>Frankiaceae</taxon>
        <taxon>Parafrankia</taxon>
    </lineage>
</organism>
<keyword evidence="4" id="KW-1185">Reference proteome</keyword>
<evidence type="ECO:0000313" key="3">
    <source>
        <dbReference type="EMBL" id="OHV38782.1"/>
    </source>
</evidence>
<dbReference type="Proteomes" id="UP000179627">
    <property type="component" value="Unassembled WGS sequence"/>
</dbReference>
<keyword evidence="2" id="KW-1133">Transmembrane helix</keyword>
<evidence type="ECO:0000256" key="2">
    <source>
        <dbReference type="SAM" id="Phobius"/>
    </source>
</evidence>
<accession>A0A1S1R0B9</accession>
<feature type="transmembrane region" description="Helical" evidence="2">
    <location>
        <begin position="65"/>
        <end position="87"/>
    </location>
</feature>
<feature type="region of interest" description="Disordered" evidence="1">
    <location>
        <begin position="1"/>
        <end position="28"/>
    </location>
</feature>
<dbReference type="AlphaFoldDB" id="A0A1S1R0B9"/>
<protein>
    <submittedName>
        <fullName evidence="3">Uncharacterized protein</fullName>
    </submittedName>
</protein>
<proteinExistence type="predicted"/>
<sequence>MQAPGGGAAPAGAGAAPAGAAPAGAGRPVRPPGAPGMGSIFVLAFLVILVPGLVAYSLLRWAGLAIGPAGLLGLLIILVGLGIYPSLLQRLGWVRRRGRRPARNRSA</sequence>